<keyword evidence="3" id="KW-1185">Reference proteome</keyword>
<dbReference type="Proteomes" id="UP001633002">
    <property type="component" value="Unassembled WGS sequence"/>
</dbReference>
<feature type="region of interest" description="Disordered" evidence="1">
    <location>
        <begin position="1"/>
        <end position="115"/>
    </location>
</feature>
<reference evidence="2 3" key="1">
    <citation type="submission" date="2024-09" db="EMBL/GenBank/DDBJ databases">
        <title>Chromosome-scale assembly of Riccia sorocarpa.</title>
        <authorList>
            <person name="Paukszto L."/>
        </authorList>
    </citation>
    <scope>NUCLEOTIDE SEQUENCE [LARGE SCALE GENOMIC DNA]</scope>
    <source>
        <strain evidence="2">LP-2024</strain>
        <tissue evidence="2">Aerial parts of the thallus</tissue>
    </source>
</reference>
<gene>
    <name evidence="2" type="ORF">R1sor_012943</name>
</gene>
<feature type="compositionally biased region" description="Gly residues" evidence="1">
    <location>
        <begin position="98"/>
        <end position="107"/>
    </location>
</feature>
<feature type="compositionally biased region" description="Low complexity" evidence="1">
    <location>
        <begin position="38"/>
        <end position="50"/>
    </location>
</feature>
<comment type="caution">
    <text evidence="2">The sequence shown here is derived from an EMBL/GenBank/DDBJ whole genome shotgun (WGS) entry which is preliminary data.</text>
</comment>
<dbReference type="EMBL" id="JBJQOH010000002">
    <property type="protein sequence ID" value="KAL3698867.1"/>
    <property type="molecule type" value="Genomic_DNA"/>
</dbReference>
<organism evidence="2 3">
    <name type="scientific">Riccia sorocarpa</name>
    <dbReference type="NCBI Taxonomy" id="122646"/>
    <lineage>
        <taxon>Eukaryota</taxon>
        <taxon>Viridiplantae</taxon>
        <taxon>Streptophyta</taxon>
        <taxon>Embryophyta</taxon>
        <taxon>Marchantiophyta</taxon>
        <taxon>Marchantiopsida</taxon>
        <taxon>Marchantiidae</taxon>
        <taxon>Marchantiales</taxon>
        <taxon>Ricciaceae</taxon>
        <taxon>Riccia</taxon>
    </lineage>
</organism>
<protein>
    <submittedName>
        <fullName evidence="2">Uncharacterized protein</fullName>
    </submittedName>
</protein>
<evidence type="ECO:0000256" key="1">
    <source>
        <dbReference type="SAM" id="MobiDB-lite"/>
    </source>
</evidence>
<evidence type="ECO:0000313" key="2">
    <source>
        <dbReference type="EMBL" id="KAL3698867.1"/>
    </source>
</evidence>
<evidence type="ECO:0000313" key="3">
    <source>
        <dbReference type="Proteomes" id="UP001633002"/>
    </source>
</evidence>
<proteinExistence type="predicted"/>
<sequence length="115" mass="11380">MVSGISCTTLEELPVDPDSPSRPSHSIADSTGLPPPASRVSASSAAYAMANGDFSGIGSQSPGNVGFFGSPRSSKGRRPFQSEQSSGGSGQPTATGNGPAGFSGGAGYSSIKVDR</sequence>
<name>A0ABD3I554_9MARC</name>
<dbReference type="AlphaFoldDB" id="A0ABD3I554"/>
<accession>A0ABD3I554</accession>